<dbReference type="PANTHER" id="PTHR10527">
    <property type="entry name" value="IMPORTIN BETA"/>
    <property type="match status" value="1"/>
</dbReference>
<dbReference type="SMART" id="SM01349">
    <property type="entry name" value="TOG"/>
    <property type="match status" value="1"/>
</dbReference>
<organism evidence="10 11">
    <name type="scientific">Mollisia scopiformis</name>
    <name type="common">Conifer needle endophyte fungus</name>
    <name type="synonym">Phialocephala scopiformis</name>
    <dbReference type="NCBI Taxonomy" id="149040"/>
    <lineage>
        <taxon>Eukaryota</taxon>
        <taxon>Fungi</taxon>
        <taxon>Dikarya</taxon>
        <taxon>Ascomycota</taxon>
        <taxon>Pezizomycotina</taxon>
        <taxon>Leotiomycetes</taxon>
        <taxon>Helotiales</taxon>
        <taxon>Mollisiaceae</taxon>
        <taxon>Mollisia</taxon>
    </lineage>
</organism>
<keyword evidence="7" id="KW-0539">Nucleus</keyword>
<dbReference type="Gene3D" id="1.25.10.10">
    <property type="entry name" value="Leucine-rich Repeat Variant"/>
    <property type="match status" value="1"/>
</dbReference>
<dbReference type="PROSITE" id="PS50077">
    <property type="entry name" value="HEAT_REPEAT"/>
    <property type="match status" value="1"/>
</dbReference>
<dbReference type="SUPFAM" id="SSF48371">
    <property type="entry name" value="ARM repeat"/>
    <property type="match status" value="2"/>
</dbReference>
<feature type="repeat" description="HEAT" evidence="8">
    <location>
        <begin position="386"/>
        <end position="424"/>
    </location>
</feature>
<evidence type="ECO:0000256" key="7">
    <source>
        <dbReference type="ARBA" id="ARBA00023242"/>
    </source>
</evidence>
<dbReference type="InterPro" id="IPR016024">
    <property type="entry name" value="ARM-type_fold"/>
</dbReference>
<feature type="domain" description="Importin N-terminal" evidence="9">
    <location>
        <begin position="24"/>
        <end position="91"/>
    </location>
</feature>
<dbReference type="KEGG" id="psco:LY89DRAFT_776813"/>
<evidence type="ECO:0000256" key="4">
    <source>
        <dbReference type="ARBA" id="ARBA00022490"/>
    </source>
</evidence>
<dbReference type="GeneID" id="28831807"/>
<dbReference type="STRING" id="149040.A0A194XTG0"/>
<gene>
    <name evidence="10" type="ORF">LY89DRAFT_776813</name>
</gene>
<evidence type="ECO:0000256" key="5">
    <source>
        <dbReference type="ARBA" id="ARBA00022737"/>
    </source>
</evidence>
<dbReference type="Pfam" id="PF25780">
    <property type="entry name" value="TPR_IPO5"/>
    <property type="match status" value="1"/>
</dbReference>
<keyword evidence="3" id="KW-0813">Transport</keyword>
<dbReference type="InterPro" id="IPR034085">
    <property type="entry name" value="TOG"/>
</dbReference>
<dbReference type="GO" id="GO:0031267">
    <property type="term" value="F:small GTPase binding"/>
    <property type="evidence" value="ECO:0007669"/>
    <property type="project" value="InterPro"/>
</dbReference>
<accession>A0A194XTG0</accession>
<evidence type="ECO:0000256" key="1">
    <source>
        <dbReference type="ARBA" id="ARBA00004123"/>
    </source>
</evidence>
<dbReference type="GO" id="GO:0006606">
    <property type="term" value="P:protein import into nucleus"/>
    <property type="evidence" value="ECO:0007669"/>
    <property type="project" value="InterPro"/>
</dbReference>
<dbReference type="InParanoid" id="A0A194XTG0"/>
<dbReference type="InterPro" id="IPR040122">
    <property type="entry name" value="Importin_beta"/>
</dbReference>
<dbReference type="InterPro" id="IPR001494">
    <property type="entry name" value="Importin-beta_N"/>
</dbReference>
<keyword evidence="11" id="KW-1185">Reference proteome</keyword>
<evidence type="ECO:0000256" key="2">
    <source>
        <dbReference type="ARBA" id="ARBA00004496"/>
    </source>
</evidence>
<dbReference type="Proteomes" id="UP000070700">
    <property type="component" value="Unassembled WGS sequence"/>
</dbReference>
<dbReference type="InterPro" id="IPR057672">
    <property type="entry name" value="TPR_IPO4/5"/>
</dbReference>
<dbReference type="OrthoDB" id="7862313at2759"/>
<dbReference type="Pfam" id="PF03810">
    <property type="entry name" value="IBN_N"/>
    <property type="match status" value="1"/>
</dbReference>
<evidence type="ECO:0000259" key="9">
    <source>
        <dbReference type="PROSITE" id="PS50166"/>
    </source>
</evidence>
<evidence type="ECO:0000256" key="3">
    <source>
        <dbReference type="ARBA" id="ARBA00022448"/>
    </source>
</evidence>
<keyword evidence="6" id="KW-0653">Protein transport</keyword>
<dbReference type="InterPro" id="IPR058584">
    <property type="entry name" value="IMB1_TNPO1-like_TPR"/>
</dbReference>
<sequence>MEQQKFLELLKSVQVPDTEQVKAATTELRKIYYPHPESLLWLLHILTSHDVPEIRQQAAVEALRLISKHWVALPADQKPAIRQQLLDSTLAEEKPLVRHSTARVIAAIAGIDLEDGEWGSLPSLLVQASTSKKVSHREVGVYILFSLLEVAGESFEDKIPGLFSLFNTTIKDPESSEVRTNTLLCLSRVAMLIQPDEDPENLARFIEIFPSMVAVLKSAVDENNEDRAMQAFEVFQTLLGCESALINKHFKDLLTFMIDLAANTDIPDESRSQALSFLMQCARYRKMKIQGIRDMGENLTLKSMQIATEIDDDEDEDEVTPHKSALGLLDLLATSLPPRQVIVPLLKALPQYVNSENPKYRQAGILALGMCVEGAPDFIATQLDNLMPIVLKLLNDPEISVRGAALNGVARLADDLAEELCKHHTELVPALLKNLDAASVQATSEADQEKNLDILKASCSALDSVTEGIEKDVMITYIPELIPRLGRLLGHPDLHVKASAAGAMGSIAGSAEDAFLPYFETTMKALSEYVTIKDSTDELDLRGTVCDAMGSMATAVGPVAFQPYVQPLMQASEEALHLGHPRLRETSYILWSTLAKVYEEEFTPFLEGVVKGLMESLNQEEDDLEVELGEEAKDLLGQEVIIAGKKIKVASATDVPEDLDEMGDDEDDGEWDDLSAVTAVAMEKEVAVEVLGDVLSHTRKNFVPYFEKAVEVTVGLVEHSYEGVRKAAIGTLWRAYACLWGLMEDHTGEKWTPGLPLKSQPSEELLKLGEVAAAATLSVWDDEVDRAVVTDINRNIAATLKLCGPAILTQENFLERTTSVLAAIITKTHPCQQDMGDDDDHEGMEEDESSEYDWLVIDTALDVIIGLSKALGEQFGEIWKIYVKPIMKFASSPTTYERSTAVGVIAECTRNMGSSVTPYTSQLLKLLLHRLSDEDPETKSNAAYATGLLLYHSTDSSAYLPSYNTILSKLEPLLQTSHARTLDNASGCVCRMIMAHQDKVPVDDILPVLVDLLPLKEDYEENEPIFDCIAGLYHHQNQTILSLTPRFIPVFQAVLGEPREQLDDATRAKVEATVKFIQSKGLA</sequence>
<keyword evidence="4" id="KW-0963">Cytoplasm</keyword>
<dbReference type="AlphaFoldDB" id="A0A194XTG0"/>
<dbReference type="InterPro" id="IPR021133">
    <property type="entry name" value="HEAT_type_2"/>
</dbReference>
<keyword evidence="5" id="KW-0677">Repeat</keyword>
<dbReference type="Pfam" id="PF13513">
    <property type="entry name" value="HEAT_EZ"/>
    <property type="match status" value="1"/>
</dbReference>
<protein>
    <submittedName>
        <fullName evidence="10">ARM repeat-containing protein</fullName>
    </submittedName>
</protein>
<evidence type="ECO:0000256" key="8">
    <source>
        <dbReference type="PROSITE-ProRule" id="PRU00103"/>
    </source>
</evidence>
<evidence type="ECO:0000313" key="10">
    <source>
        <dbReference type="EMBL" id="KUJ22982.1"/>
    </source>
</evidence>
<comment type="subcellular location">
    <subcellularLocation>
        <location evidence="2">Cytoplasm</location>
    </subcellularLocation>
    <subcellularLocation>
        <location evidence="1">Nucleus</location>
    </subcellularLocation>
</comment>
<dbReference type="InterPro" id="IPR011989">
    <property type="entry name" value="ARM-like"/>
</dbReference>
<evidence type="ECO:0000256" key="6">
    <source>
        <dbReference type="ARBA" id="ARBA00022927"/>
    </source>
</evidence>
<reference evidence="10 11" key="1">
    <citation type="submission" date="2015-10" db="EMBL/GenBank/DDBJ databases">
        <title>Full genome of DAOMC 229536 Phialocephala scopiformis, a fungal endophyte of spruce producing the potent anti-insectan compound rugulosin.</title>
        <authorList>
            <consortium name="DOE Joint Genome Institute"/>
            <person name="Walker A.K."/>
            <person name="Frasz S.L."/>
            <person name="Seifert K.A."/>
            <person name="Miller J.D."/>
            <person name="Mondo S.J."/>
            <person name="Labutti K."/>
            <person name="Lipzen A."/>
            <person name="Dockter R."/>
            <person name="Kennedy M."/>
            <person name="Grigoriev I.V."/>
            <person name="Spatafora J.W."/>
        </authorList>
    </citation>
    <scope>NUCLEOTIDE SEQUENCE [LARGE SCALE GENOMIC DNA]</scope>
    <source>
        <strain evidence="10 11">CBS 120377</strain>
    </source>
</reference>
<name>A0A194XTG0_MOLSC</name>
<dbReference type="PROSITE" id="PS50166">
    <property type="entry name" value="IMPORTIN_B_NT"/>
    <property type="match status" value="1"/>
</dbReference>
<evidence type="ECO:0000313" key="11">
    <source>
        <dbReference type="Proteomes" id="UP000070700"/>
    </source>
</evidence>
<dbReference type="GO" id="GO:0005737">
    <property type="term" value="C:cytoplasm"/>
    <property type="evidence" value="ECO:0007669"/>
    <property type="project" value="UniProtKB-SubCell"/>
</dbReference>
<dbReference type="SMART" id="SM00913">
    <property type="entry name" value="IBN_N"/>
    <property type="match status" value="1"/>
</dbReference>
<proteinExistence type="predicted"/>
<dbReference type="Pfam" id="PF25574">
    <property type="entry name" value="TPR_IMB1"/>
    <property type="match status" value="1"/>
</dbReference>
<dbReference type="GO" id="GO:0034399">
    <property type="term" value="C:nuclear periphery"/>
    <property type="evidence" value="ECO:0007669"/>
    <property type="project" value="EnsemblFungi"/>
</dbReference>
<dbReference type="RefSeq" id="XP_018077337.1">
    <property type="nucleotide sequence ID" value="XM_018222081.1"/>
</dbReference>
<dbReference type="EMBL" id="KQ947405">
    <property type="protein sequence ID" value="KUJ22982.1"/>
    <property type="molecule type" value="Genomic_DNA"/>
</dbReference>
<dbReference type="FunCoup" id="A0A194XTG0">
    <property type="interactions" value="1297"/>
</dbReference>